<dbReference type="EMBL" id="JBHFNQ010000056">
    <property type="protein sequence ID" value="MFB2876658.1"/>
    <property type="molecule type" value="Genomic_DNA"/>
</dbReference>
<evidence type="ECO:0000313" key="2">
    <source>
        <dbReference type="Proteomes" id="UP001576774"/>
    </source>
</evidence>
<protein>
    <submittedName>
        <fullName evidence="1">Uncharacterized protein</fullName>
    </submittedName>
</protein>
<name>A0ABV4X360_9CYAN</name>
<accession>A0ABV4X360</accession>
<reference evidence="1 2" key="1">
    <citation type="submission" date="2024-09" db="EMBL/GenBank/DDBJ databases">
        <title>Floridaenema gen nov. (Aerosakkonemataceae, Aerosakkonematales ord. nov., Cyanobacteria) from benthic tropical and subtropical fresh waters, with the description of four new species.</title>
        <authorList>
            <person name="Moretto J.A."/>
            <person name="Berthold D.E."/>
            <person name="Lefler F.W."/>
            <person name="Huang I.-S."/>
            <person name="Laughinghouse H. IV."/>
        </authorList>
    </citation>
    <scope>NUCLEOTIDE SEQUENCE [LARGE SCALE GENOMIC DNA]</scope>
    <source>
        <strain evidence="1 2">BLCC-F46</strain>
    </source>
</reference>
<comment type="caution">
    <text evidence="1">The sequence shown here is derived from an EMBL/GenBank/DDBJ whole genome shotgun (WGS) entry which is preliminary data.</text>
</comment>
<dbReference type="RefSeq" id="WP_413269783.1">
    <property type="nucleotide sequence ID" value="NZ_JBHFNQ010000056.1"/>
</dbReference>
<sequence length="66" mass="7582">MNNQFLSYQKVESALLPLQHTEAHLSSFVQWVLQTTSGENVPTDAALELLDRAWEAQKLLWQLREG</sequence>
<organism evidence="1 2">
    <name type="scientific">Floridaenema aerugineum BLCC-F46</name>
    <dbReference type="NCBI Taxonomy" id="3153654"/>
    <lineage>
        <taxon>Bacteria</taxon>
        <taxon>Bacillati</taxon>
        <taxon>Cyanobacteriota</taxon>
        <taxon>Cyanophyceae</taxon>
        <taxon>Oscillatoriophycideae</taxon>
        <taxon>Aerosakkonematales</taxon>
        <taxon>Aerosakkonemataceae</taxon>
        <taxon>Floridanema</taxon>
        <taxon>Floridanema aerugineum</taxon>
    </lineage>
</organism>
<keyword evidence="2" id="KW-1185">Reference proteome</keyword>
<evidence type="ECO:0000313" key="1">
    <source>
        <dbReference type="EMBL" id="MFB2876658.1"/>
    </source>
</evidence>
<dbReference type="Proteomes" id="UP001576774">
    <property type="component" value="Unassembled WGS sequence"/>
</dbReference>
<proteinExistence type="predicted"/>
<gene>
    <name evidence="1" type="ORF">ACE1CC_07175</name>
</gene>